<name>A0ABY7CE85_9BASI</name>
<keyword evidence="1" id="KW-0812">Transmembrane</keyword>
<organism evidence="2 3">
    <name type="scientific">Puccinia triticina</name>
    <dbReference type="NCBI Taxonomy" id="208348"/>
    <lineage>
        <taxon>Eukaryota</taxon>
        <taxon>Fungi</taxon>
        <taxon>Dikarya</taxon>
        <taxon>Basidiomycota</taxon>
        <taxon>Pucciniomycotina</taxon>
        <taxon>Pucciniomycetes</taxon>
        <taxon>Pucciniales</taxon>
        <taxon>Pucciniaceae</taxon>
        <taxon>Puccinia</taxon>
    </lineage>
</organism>
<reference evidence="2" key="1">
    <citation type="submission" date="2022-10" db="EMBL/GenBank/DDBJ databases">
        <title>Puccinia triticina Genome sequencing and assembly.</title>
        <authorList>
            <person name="Li C."/>
        </authorList>
    </citation>
    <scope>NUCLEOTIDE SEQUENCE</scope>
    <source>
        <strain evidence="2">Pt15</strain>
    </source>
</reference>
<gene>
    <name evidence="2" type="ORF">PtA15_2A459</name>
</gene>
<dbReference type="RefSeq" id="XP_053017700.1">
    <property type="nucleotide sequence ID" value="XM_053166482.1"/>
</dbReference>
<keyword evidence="1" id="KW-1133">Transmembrane helix</keyword>
<feature type="transmembrane region" description="Helical" evidence="1">
    <location>
        <begin position="20"/>
        <end position="41"/>
    </location>
</feature>
<sequence>MLLLSTSKSGAHMIGVRIKALNLILSFGAGHLMIIFGHGTADAQPWLWLS</sequence>
<evidence type="ECO:0000256" key="1">
    <source>
        <dbReference type="SAM" id="Phobius"/>
    </source>
</evidence>
<keyword evidence="3" id="KW-1185">Reference proteome</keyword>
<protein>
    <submittedName>
        <fullName evidence="2">Uncharacterized protein</fullName>
    </submittedName>
</protein>
<dbReference type="Proteomes" id="UP001164743">
    <property type="component" value="Chromosome 2A"/>
</dbReference>
<dbReference type="GeneID" id="77807377"/>
<proteinExistence type="predicted"/>
<dbReference type="EMBL" id="CP110422">
    <property type="protein sequence ID" value="WAQ82145.1"/>
    <property type="molecule type" value="Genomic_DNA"/>
</dbReference>
<keyword evidence="1" id="KW-0472">Membrane</keyword>
<evidence type="ECO:0000313" key="2">
    <source>
        <dbReference type="EMBL" id="WAQ82145.1"/>
    </source>
</evidence>
<evidence type="ECO:0000313" key="3">
    <source>
        <dbReference type="Proteomes" id="UP001164743"/>
    </source>
</evidence>
<accession>A0ABY7CE85</accession>